<accession>A0A541B100</accession>
<keyword evidence="3" id="KW-1185">Reference proteome</keyword>
<evidence type="ECO:0000313" key="2">
    <source>
        <dbReference type="EMBL" id="TQF65991.1"/>
    </source>
</evidence>
<feature type="region of interest" description="Disordered" evidence="1">
    <location>
        <begin position="396"/>
        <end position="423"/>
    </location>
</feature>
<dbReference type="Proteomes" id="UP000316256">
    <property type="component" value="Unassembled WGS sequence"/>
</dbReference>
<organism evidence="2 3">
    <name type="scientific">Rhodococcus spelaei</name>
    <dbReference type="NCBI Taxonomy" id="2546320"/>
    <lineage>
        <taxon>Bacteria</taxon>
        <taxon>Bacillati</taxon>
        <taxon>Actinomycetota</taxon>
        <taxon>Actinomycetes</taxon>
        <taxon>Mycobacteriales</taxon>
        <taxon>Nocardiaceae</taxon>
        <taxon>Rhodococcus</taxon>
    </lineage>
</organism>
<sequence length="423" mass="45948">MAGDIVPIQLGLTDGDLVTLWAPRWREGDDEWEAFLGHEENLYAFESVADLTAFIRVETDHDLVEHPSWSTVAALSADEFEPDETHAYDLIGVPELAAGDPDAETLSELDETLEMVRTIGEVCELDVVIRFFSSHPILRALPSGVATFAGREGEELWDQVGAAVASGWDAVLDAVDGIVAVPEVDAAAVAVAEAEILAAEENVVDADDAAEESDEDSDDLEFMTLDLDDDTVDPIALAAEDDSFWSSVGIDPVKIITSSATYFTLRCYLDDDPVFLGKSGRILVFTSERALARYLADNHDHDLARVSTYGDVQAAAVDGSLEVEVTEENVYVLPGLADDLAAGPKAVDADQLDLAVELFTDAAEYARDESTEQALAASTPLGWYVSYVLDPDPNRMAPSAPFTDESESWRALEHEFETRLRPE</sequence>
<evidence type="ECO:0000313" key="3">
    <source>
        <dbReference type="Proteomes" id="UP000316256"/>
    </source>
</evidence>
<evidence type="ECO:0000256" key="1">
    <source>
        <dbReference type="SAM" id="MobiDB-lite"/>
    </source>
</evidence>
<dbReference type="EMBL" id="VIGH01000009">
    <property type="protein sequence ID" value="TQF65991.1"/>
    <property type="molecule type" value="Genomic_DNA"/>
</dbReference>
<feature type="compositionally biased region" description="Basic and acidic residues" evidence="1">
    <location>
        <begin position="407"/>
        <end position="423"/>
    </location>
</feature>
<comment type="caution">
    <text evidence="2">The sequence shown here is derived from an EMBL/GenBank/DDBJ whole genome shotgun (WGS) entry which is preliminary data.</text>
</comment>
<reference evidence="2 3" key="1">
    <citation type="submission" date="2019-06" db="EMBL/GenBank/DDBJ databases">
        <title>Rhodococcus spaelei sp. nov., isolated from a cave.</title>
        <authorList>
            <person name="Lee S.D."/>
        </authorList>
    </citation>
    <scope>NUCLEOTIDE SEQUENCE [LARGE SCALE GENOMIC DNA]</scope>
    <source>
        <strain evidence="2 3">C9-5</strain>
    </source>
</reference>
<dbReference type="AlphaFoldDB" id="A0A541B100"/>
<gene>
    <name evidence="2" type="ORF">FK531_19145</name>
</gene>
<name>A0A541B100_9NOCA</name>
<dbReference type="OrthoDB" id="3350465at2"/>
<proteinExistence type="predicted"/>
<protein>
    <submittedName>
        <fullName evidence="2">Primosomal protein</fullName>
    </submittedName>
</protein>
<dbReference type="RefSeq" id="WP_142102197.1">
    <property type="nucleotide sequence ID" value="NZ_VIGH01000009.1"/>
</dbReference>